<dbReference type="GO" id="GO:0000034">
    <property type="term" value="F:adenine deaminase activity"/>
    <property type="evidence" value="ECO:0007669"/>
    <property type="project" value="UniProtKB-UniRule"/>
</dbReference>
<gene>
    <name evidence="6" type="primary">ade</name>
    <name evidence="9" type="ORF">EDC14_1005125</name>
</gene>
<dbReference type="EMBL" id="SLUN01000005">
    <property type="protein sequence ID" value="TCL73263.1"/>
    <property type="molecule type" value="Genomic_DNA"/>
</dbReference>
<dbReference type="NCBIfam" id="TIGR01178">
    <property type="entry name" value="ade"/>
    <property type="match status" value="1"/>
</dbReference>
<evidence type="ECO:0000259" key="7">
    <source>
        <dbReference type="Pfam" id="PF01979"/>
    </source>
</evidence>
<comment type="similarity">
    <text evidence="1 6">Belongs to the metallo-dependent hydrolases superfamily. Adenine deaminase family.</text>
</comment>
<evidence type="ECO:0000259" key="8">
    <source>
        <dbReference type="Pfam" id="PF13382"/>
    </source>
</evidence>
<comment type="caution">
    <text evidence="9">The sequence shown here is derived from an EMBL/GenBank/DDBJ whole genome shotgun (WGS) entry which is preliminary data.</text>
</comment>
<evidence type="ECO:0000256" key="4">
    <source>
        <dbReference type="ARBA" id="ARBA00023211"/>
    </source>
</evidence>
<dbReference type="AlphaFoldDB" id="A0A4R1S264"/>
<evidence type="ECO:0000256" key="1">
    <source>
        <dbReference type="ARBA" id="ARBA00006773"/>
    </source>
</evidence>
<feature type="domain" description="Amidohydrolase-related" evidence="7">
    <location>
        <begin position="45"/>
        <end position="325"/>
    </location>
</feature>
<organism evidence="9 10">
    <name type="scientific">Hydrogenispora ethanolica</name>
    <dbReference type="NCBI Taxonomy" id="1082276"/>
    <lineage>
        <taxon>Bacteria</taxon>
        <taxon>Bacillati</taxon>
        <taxon>Bacillota</taxon>
        <taxon>Hydrogenispora</taxon>
    </lineage>
</organism>
<dbReference type="Pfam" id="PF01979">
    <property type="entry name" value="Amidohydro_1"/>
    <property type="match status" value="1"/>
</dbReference>
<dbReference type="Proteomes" id="UP000295008">
    <property type="component" value="Unassembled WGS sequence"/>
</dbReference>
<keyword evidence="4 6" id="KW-0464">Manganese</keyword>
<name>A0A4R1S264_HYDET</name>
<evidence type="ECO:0000256" key="5">
    <source>
        <dbReference type="ARBA" id="ARBA00047720"/>
    </source>
</evidence>
<dbReference type="InterPro" id="IPR006679">
    <property type="entry name" value="Adenine_deam"/>
</dbReference>
<dbReference type="GO" id="GO:0006146">
    <property type="term" value="P:adenine catabolic process"/>
    <property type="evidence" value="ECO:0007669"/>
    <property type="project" value="InterPro"/>
</dbReference>
<dbReference type="InterPro" id="IPR006680">
    <property type="entry name" value="Amidohydro-rel"/>
</dbReference>
<dbReference type="EC" id="3.5.4.2" evidence="2 6"/>
<dbReference type="CDD" id="cd01295">
    <property type="entry name" value="AdeC"/>
    <property type="match status" value="1"/>
</dbReference>
<comment type="cofactor">
    <cofactor evidence="6">
        <name>Mn(2+)</name>
        <dbReference type="ChEBI" id="CHEBI:29035"/>
    </cofactor>
</comment>
<dbReference type="HAMAP" id="MF_01518">
    <property type="entry name" value="Adenine_deamin"/>
    <property type="match status" value="1"/>
</dbReference>
<dbReference type="SUPFAM" id="SSF51556">
    <property type="entry name" value="Metallo-dependent hydrolases"/>
    <property type="match status" value="1"/>
</dbReference>
<dbReference type="PANTHER" id="PTHR11113:SF2">
    <property type="entry name" value="ADENINE DEAMINASE"/>
    <property type="match status" value="1"/>
</dbReference>
<dbReference type="InterPro" id="IPR026912">
    <property type="entry name" value="Adenine_deam_C"/>
</dbReference>
<dbReference type="OrthoDB" id="9775607at2"/>
<sequence length="545" mass="58144">MSESSFSISGNLVDVVAATIRPATVRVTGGRIAAIRWEDRPYDRYLIPGLIDAHIHIESSMLVPAEFARAAVCHGTVAVVADPHEIANVLGSAGVRYMVQNGRTAPFKFYFGAPSCVPASAYETSGAVLDAREIEELFVRDGLKFLGEMMDYPGVLAGDPEVLAKLAAARRHGRPVDGHAPGLRGEALDRYLAAGISTDHEAFTLEEGLEKAGRGMKILIREGSAARNFAALHPLIAACPEQVMFCTDDRHPGDLLAGHLDRTVKAALELGYDRFQVLRCASLNPIRHYGLEVGLLQPGDPADFAVINNFSEFRILATYIDGRPVAENGRSLIPRSRSESVNRFAAAPQSPAAFRIPVRPGLLNVIGAVDGELVTAKLNLPPTVADGWAVADPGRDLLKIAVLNRYRPAAPAVGFIHHFGLREGAIAASVAHDSHNIVAIGADDASLARAVNRIIALRGGLAVVAGEAETVLPLPVAGLMSDGDGASVAADHRRLTEHARALGATMADPFMTMAFMTLPVIPELKISDRGLFDGQRFRPIALFAD</sequence>
<dbReference type="Gene3D" id="3.20.20.140">
    <property type="entry name" value="Metal-dependent hydrolases"/>
    <property type="match status" value="1"/>
</dbReference>
<evidence type="ECO:0000256" key="3">
    <source>
        <dbReference type="ARBA" id="ARBA00022801"/>
    </source>
</evidence>
<reference evidence="9 10" key="1">
    <citation type="submission" date="2019-03" db="EMBL/GenBank/DDBJ databases">
        <title>Genomic Encyclopedia of Type Strains, Phase IV (KMG-IV): sequencing the most valuable type-strain genomes for metagenomic binning, comparative biology and taxonomic classification.</title>
        <authorList>
            <person name="Goeker M."/>
        </authorList>
    </citation>
    <scope>NUCLEOTIDE SEQUENCE [LARGE SCALE GENOMIC DNA]</scope>
    <source>
        <strain evidence="9 10">LX-B</strain>
    </source>
</reference>
<dbReference type="InterPro" id="IPR011059">
    <property type="entry name" value="Metal-dep_hydrolase_composite"/>
</dbReference>
<evidence type="ECO:0000256" key="2">
    <source>
        <dbReference type="ARBA" id="ARBA00012782"/>
    </source>
</evidence>
<accession>A0A4R1S264</accession>
<dbReference type="Gene3D" id="2.30.40.10">
    <property type="entry name" value="Urease, subunit C, domain 1"/>
    <property type="match status" value="1"/>
</dbReference>
<keyword evidence="3 6" id="KW-0378">Hydrolase</keyword>
<keyword evidence="10" id="KW-1185">Reference proteome</keyword>
<proteinExistence type="inferred from homology"/>
<dbReference type="SUPFAM" id="SSF51338">
    <property type="entry name" value="Composite domain of metallo-dependent hydrolases"/>
    <property type="match status" value="1"/>
</dbReference>
<dbReference type="Pfam" id="PF13382">
    <property type="entry name" value="Adenine_deam_C"/>
    <property type="match status" value="1"/>
</dbReference>
<evidence type="ECO:0000256" key="6">
    <source>
        <dbReference type="HAMAP-Rule" id="MF_01518"/>
    </source>
</evidence>
<evidence type="ECO:0000313" key="10">
    <source>
        <dbReference type="Proteomes" id="UP000295008"/>
    </source>
</evidence>
<dbReference type="InterPro" id="IPR032466">
    <property type="entry name" value="Metal_Hydrolase"/>
</dbReference>
<dbReference type="RefSeq" id="WP_132013417.1">
    <property type="nucleotide sequence ID" value="NZ_SLUN01000005.1"/>
</dbReference>
<feature type="domain" description="Adenine deaminase C-terminal" evidence="8">
    <location>
        <begin position="373"/>
        <end position="537"/>
    </location>
</feature>
<comment type="catalytic activity">
    <reaction evidence="5 6">
        <text>adenine + H2O + H(+) = hypoxanthine + NH4(+)</text>
        <dbReference type="Rhea" id="RHEA:23688"/>
        <dbReference type="ChEBI" id="CHEBI:15377"/>
        <dbReference type="ChEBI" id="CHEBI:15378"/>
        <dbReference type="ChEBI" id="CHEBI:16708"/>
        <dbReference type="ChEBI" id="CHEBI:17368"/>
        <dbReference type="ChEBI" id="CHEBI:28938"/>
        <dbReference type="EC" id="3.5.4.2"/>
    </reaction>
</comment>
<dbReference type="PANTHER" id="PTHR11113">
    <property type="entry name" value="N-ACETYLGLUCOSAMINE-6-PHOSPHATE DEACETYLASE"/>
    <property type="match status" value="1"/>
</dbReference>
<evidence type="ECO:0000313" key="9">
    <source>
        <dbReference type="EMBL" id="TCL73263.1"/>
    </source>
</evidence>
<protein>
    <recommendedName>
        <fullName evidence="2 6">Adenine deaminase</fullName>
        <shortName evidence="6">Adenase</shortName>
        <shortName evidence="6">Adenine aminase</shortName>
        <ecNumber evidence="2 6">3.5.4.2</ecNumber>
    </recommendedName>
</protein>